<dbReference type="EMBL" id="QLMJ01000021">
    <property type="protein sequence ID" value="RAK28090.1"/>
    <property type="molecule type" value="Genomic_DNA"/>
</dbReference>
<protein>
    <submittedName>
        <fullName evidence="2">Uncharacterized protein</fullName>
    </submittedName>
</protein>
<feature type="region of interest" description="Disordered" evidence="1">
    <location>
        <begin position="1"/>
        <end position="91"/>
    </location>
</feature>
<organism evidence="2 3">
    <name type="scientific">Actinoplanes lutulentus</name>
    <dbReference type="NCBI Taxonomy" id="1287878"/>
    <lineage>
        <taxon>Bacteria</taxon>
        <taxon>Bacillati</taxon>
        <taxon>Actinomycetota</taxon>
        <taxon>Actinomycetes</taxon>
        <taxon>Micromonosporales</taxon>
        <taxon>Micromonosporaceae</taxon>
        <taxon>Actinoplanes</taxon>
    </lineage>
</organism>
<feature type="compositionally biased region" description="Polar residues" evidence="1">
    <location>
        <begin position="43"/>
        <end position="53"/>
    </location>
</feature>
<evidence type="ECO:0000313" key="2">
    <source>
        <dbReference type="EMBL" id="RAK28090.1"/>
    </source>
</evidence>
<feature type="compositionally biased region" description="Polar residues" evidence="1">
    <location>
        <begin position="1"/>
        <end position="10"/>
    </location>
</feature>
<comment type="caution">
    <text evidence="2">The sequence shown here is derived from an EMBL/GenBank/DDBJ whole genome shotgun (WGS) entry which is preliminary data.</text>
</comment>
<feature type="compositionally biased region" description="Basic residues" evidence="1">
    <location>
        <begin position="76"/>
        <end position="89"/>
    </location>
</feature>
<gene>
    <name evidence="2" type="ORF">B0I29_121186</name>
</gene>
<sequence length="229" mass="25134">MLAPVSSRTSGLRALTAPRTPVNAREQVPRAHRPTGPRALTAPPNQSACTNRPAQPVRARSPPLPERSACAGGPPKRVRVRSSPQRKHPACVTVPSGLAGRGRLPTVRDLGDSWSVEFRHSVDDRWRVRAARRLAPRRCSDRSCAVRPSHRPQTHEFRMAAAVACRLRSGLRRLGAGRKPSRAGCAATTRCHHDVGEFRVCGVPWGSEHPQNSKIGLRQRRPLPNDHPP</sequence>
<keyword evidence="3" id="KW-1185">Reference proteome</keyword>
<reference evidence="2 3" key="1">
    <citation type="submission" date="2018-06" db="EMBL/GenBank/DDBJ databases">
        <title>Genomic Encyclopedia of Type Strains, Phase III (KMG-III): the genomes of soil and plant-associated and newly described type strains.</title>
        <authorList>
            <person name="Whitman W."/>
        </authorList>
    </citation>
    <scope>NUCLEOTIDE SEQUENCE [LARGE SCALE GENOMIC DNA]</scope>
    <source>
        <strain evidence="2 3">CGMCC 4.7090</strain>
    </source>
</reference>
<proteinExistence type="predicted"/>
<accession>A0A327Z1A4</accession>
<dbReference type="AlphaFoldDB" id="A0A327Z1A4"/>
<evidence type="ECO:0000313" key="3">
    <source>
        <dbReference type="Proteomes" id="UP000249341"/>
    </source>
</evidence>
<dbReference type="Proteomes" id="UP000249341">
    <property type="component" value="Unassembled WGS sequence"/>
</dbReference>
<name>A0A327Z1A4_9ACTN</name>
<evidence type="ECO:0000256" key="1">
    <source>
        <dbReference type="SAM" id="MobiDB-lite"/>
    </source>
</evidence>
<feature type="region of interest" description="Disordered" evidence="1">
    <location>
        <begin position="206"/>
        <end position="229"/>
    </location>
</feature>